<feature type="binding site" evidence="7">
    <location>
        <begin position="29"/>
        <end position="34"/>
    </location>
    <ligand>
        <name>ATP</name>
        <dbReference type="ChEBI" id="CHEBI:30616"/>
    </ligand>
</feature>
<dbReference type="PANTHER" id="PTHR43033:SF1">
    <property type="entry name" value="TRNA(ILE)-LYSIDINE SYNTHASE-RELATED"/>
    <property type="match status" value="1"/>
</dbReference>
<dbReference type="KEGG" id="cpso:CPPEL_01490"/>
<dbReference type="OrthoDB" id="5244702at2"/>
<evidence type="ECO:0000313" key="11">
    <source>
        <dbReference type="Proteomes" id="UP000271426"/>
    </source>
</evidence>
<reference evidence="10 11" key="1">
    <citation type="submission" date="2018-11" db="EMBL/GenBank/DDBJ databases">
        <authorList>
            <person name="Kleinhagauer T."/>
            <person name="Glaeser S.P."/>
            <person name="Spergser J."/>
            <person name="Ruckert C."/>
            <person name="Kaempfer P."/>
            <person name="Busse H.-J."/>
        </authorList>
    </citation>
    <scope>NUCLEOTIDE SEQUENCE [LARGE SCALE GENOMIC DNA]</scope>
    <source>
        <strain evidence="10 11">812CH</strain>
    </source>
</reference>
<keyword evidence="4 7" id="KW-0547">Nucleotide-binding</keyword>
<dbReference type="EC" id="6.3.4.19" evidence="7"/>
<keyword evidence="11" id="KW-1185">Reference proteome</keyword>
<dbReference type="GO" id="GO:0032267">
    <property type="term" value="F:tRNA(Ile)-lysidine synthase activity"/>
    <property type="evidence" value="ECO:0007669"/>
    <property type="project" value="UniProtKB-EC"/>
</dbReference>
<evidence type="ECO:0000259" key="8">
    <source>
        <dbReference type="Pfam" id="PF01171"/>
    </source>
</evidence>
<keyword evidence="1 7" id="KW-0963">Cytoplasm</keyword>
<sequence>MFWPDHSPHFLACRRATRPTPKRVAVGLSGGPDSLALVAALRAEGAEVTALCVDHQLHPDSTAVAKRAAEQAAALGATPRILQVEVAKGKGLEAQARKARYEALEKASRDSGVLAVGHSRDDQAETLLLSALRGKAVGMPEWRTLGQVRLWRPFLALSRADTVGACIELDLPFWNDPLNNASTSRRVAIREEVMPALSALIGGDAVAALAAAAAEQARDEQALTQWAQKVDELQTVPSAVRRRAIASMLLQAGVEVKKAHLDAAEDLLCNWHGQGAVNVGNRLALVRKDGTLWLERSER</sequence>
<dbReference type="InterPro" id="IPR011063">
    <property type="entry name" value="TilS/TtcA_N"/>
</dbReference>
<organism evidence="10 11">
    <name type="scientific">Corynebacterium pseudopelargi</name>
    <dbReference type="NCBI Taxonomy" id="2080757"/>
    <lineage>
        <taxon>Bacteria</taxon>
        <taxon>Bacillati</taxon>
        <taxon>Actinomycetota</taxon>
        <taxon>Actinomycetes</taxon>
        <taxon>Mycobacteriales</taxon>
        <taxon>Corynebacteriaceae</taxon>
        <taxon>Corynebacterium</taxon>
    </lineage>
</organism>
<comment type="subcellular location">
    <subcellularLocation>
        <location evidence="7">Cytoplasm</location>
    </subcellularLocation>
</comment>
<dbReference type="Gene3D" id="3.40.50.620">
    <property type="entry name" value="HUPs"/>
    <property type="match status" value="1"/>
</dbReference>
<dbReference type="EMBL" id="CP033898">
    <property type="protein sequence ID" value="AZA08445.1"/>
    <property type="molecule type" value="Genomic_DNA"/>
</dbReference>
<dbReference type="RefSeq" id="WP_123959479.1">
    <property type="nucleotide sequence ID" value="NZ_CP033898.1"/>
</dbReference>
<comment type="similarity">
    <text evidence="7">Belongs to the tRNA(Ile)-lysidine synthase family.</text>
</comment>
<feature type="domain" description="tRNA(Ile)-lysidine synthase substrate-binding" evidence="9">
    <location>
        <begin position="230"/>
        <end position="293"/>
    </location>
</feature>
<dbReference type="InterPro" id="IPR015262">
    <property type="entry name" value="tRNA_Ile_lys_synt_subst-bd"/>
</dbReference>
<comment type="domain">
    <text evidence="7">The N-terminal region contains the highly conserved SGGXDS motif, predicted to be a P-loop motif involved in ATP binding.</text>
</comment>
<dbReference type="Pfam" id="PF01171">
    <property type="entry name" value="ATP_bind_3"/>
    <property type="match status" value="1"/>
</dbReference>
<dbReference type="InterPro" id="IPR012094">
    <property type="entry name" value="tRNA_Ile_lys_synt"/>
</dbReference>
<keyword evidence="2 7" id="KW-0436">Ligase</keyword>
<comment type="function">
    <text evidence="7">Ligates lysine onto the cytidine present at position 34 of the AUA codon-specific tRNA(Ile) that contains the anticodon CAU, in an ATP-dependent manner. Cytidine is converted to lysidine, thus changing the amino acid specificity of the tRNA from methionine to isoleucine.</text>
</comment>
<evidence type="ECO:0000256" key="4">
    <source>
        <dbReference type="ARBA" id="ARBA00022741"/>
    </source>
</evidence>
<comment type="catalytic activity">
    <reaction evidence="6 7">
        <text>cytidine(34) in tRNA(Ile2) + L-lysine + ATP = lysidine(34) in tRNA(Ile2) + AMP + diphosphate + H(+)</text>
        <dbReference type="Rhea" id="RHEA:43744"/>
        <dbReference type="Rhea" id="RHEA-COMP:10625"/>
        <dbReference type="Rhea" id="RHEA-COMP:10670"/>
        <dbReference type="ChEBI" id="CHEBI:15378"/>
        <dbReference type="ChEBI" id="CHEBI:30616"/>
        <dbReference type="ChEBI" id="CHEBI:32551"/>
        <dbReference type="ChEBI" id="CHEBI:33019"/>
        <dbReference type="ChEBI" id="CHEBI:82748"/>
        <dbReference type="ChEBI" id="CHEBI:83665"/>
        <dbReference type="ChEBI" id="CHEBI:456215"/>
        <dbReference type="EC" id="6.3.4.19"/>
    </reaction>
</comment>
<evidence type="ECO:0000256" key="6">
    <source>
        <dbReference type="ARBA" id="ARBA00048539"/>
    </source>
</evidence>
<dbReference type="SUPFAM" id="SSF52402">
    <property type="entry name" value="Adenine nucleotide alpha hydrolases-like"/>
    <property type="match status" value="1"/>
</dbReference>
<accession>A0A3G6IS49</accession>
<dbReference type="InterPro" id="IPR012795">
    <property type="entry name" value="tRNA_Ile_lys_synt_N"/>
</dbReference>
<evidence type="ECO:0000259" key="9">
    <source>
        <dbReference type="Pfam" id="PF09179"/>
    </source>
</evidence>
<dbReference type="CDD" id="cd01992">
    <property type="entry name" value="TilS_N"/>
    <property type="match status" value="1"/>
</dbReference>
<dbReference type="HAMAP" id="MF_01161">
    <property type="entry name" value="tRNA_Ile_lys_synt"/>
    <property type="match status" value="1"/>
</dbReference>
<proteinExistence type="inferred from homology"/>
<dbReference type="GO" id="GO:0005524">
    <property type="term" value="F:ATP binding"/>
    <property type="evidence" value="ECO:0007669"/>
    <property type="project" value="UniProtKB-UniRule"/>
</dbReference>
<evidence type="ECO:0000256" key="2">
    <source>
        <dbReference type="ARBA" id="ARBA00022598"/>
    </source>
</evidence>
<dbReference type="Proteomes" id="UP000271426">
    <property type="component" value="Chromosome"/>
</dbReference>
<dbReference type="InterPro" id="IPR014729">
    <property type="entry name" value="Rossmann-like_a/b/a_fold"/>
</dbReference>
<evidence type="ECO:0000256" key="7">
    <source>
        <dbReference type="HAMAP-Rule" id="MF_01161"/>
    </source>
</evidence>
<keyword evidence="5 7" id="KW-0067">ATP-binding</keyword>
<keyword evidence="3 7" id="KW-0819">tRNA processing</keyword>
<evidence type="ECO:0000313" key="10">
    <source>
        <dbReference type="EMBL" id="AZA08445.1"/>
    </source>
</evidence>
<gene>
    <name evidence="7 10" type="primary">tilS</name>
    <name evidence="10" type="ORF">CPPEL_01490</name>
</gene>
<dbReference type="GO" id="GO:0005737">
    <property type="term" value="C:cytoplasm"/>
    <property type="evidence" value="ECO:0007669"/>
    <property type="project" value="UniProtKB-SubCell"/>
</dbReference>
<dbReference type="GO" id="GO:0006400">
    <property type="term" value="P:tRNA modification"/>
    <property type="evidence" value="ECO:0007669"/>
    <property type="project" value="UniProtKB-UniRule"/>
</dbReference>
<feature type="domain" description="tRNA(Ile)-lysidine/2-thiocytidine synthase N-terminal" evidence="8">
    <location>
        <begin position="24"/>
        <end position="191"/>
    </location>
</feature>
<dbReference type="PANTHER" id="PTHR43033">
    <property type="entry name" value="TRNA(ILE)-LYSIDINE SYNTHASE-RELATED"/>
    <property type="match status" value="1"/>
</dbReference>
<dbReference type="NCBIfam" id="TIGR02432">
    <property type="entry name" value="lysidine_TilS_N"/>
    <property type="match status" value="1"/>
</dbReference>
<protein>
    <recommendedName>
        <fullName evidence="7">tRNA(Ile)-lysidine synthase</fullName>
        <ecNumber evidence="7">6.3.4.19</ecNumber>
    </recommendedName>
    <alternativeName>
        <fullName evidence="7">tRNA(Ile)-2-lysyl-cytidine synthase</fullName>
    </alternativeName>
    <alternativeName>
        <fullName evidence="7">tRNA(Ile)-lysidine synthetase</fullName>
    </alternativeName>
</protein>
<dbReference type="AlphaFoldDB" id="A0A3G6IS49"/>
<evidence type="ECO:0000256" key="5">
    <source>
        <dbReference type="ARBA" id="ARBA00022840"/>
    </source>
</evidence>
<evidence type="ECO:0000256" key="1">
    <source>
        <dbReference type="ARBA" id="ARBA00022490"/>
    </source>
</evidence>
<name>A0A3G6IS49_9CORY</name>
<evidence type="ECO:0000256" key="3">
    <source>
        <dbReference type="ARBA" id="ARBA00022694"/>
    </source>
</evidence>
<dbReference type="Pfam" id="PF09179">
    <property type="entry name" value="TilS"/>
    <property type="match status" value="1"/>
</dbReference>